<organism evidence="2 3">
    <name type="scientific">Pseudomonas frederiksbergensis</name>
    <dbReference type="NCBI Taxonomy" id="104087"/>
    <lineage>
        <taxon>Bacteria</taxon>
        <taxon>Pseudomonadati</taxon>
        <taxon>Pseudomonadota</taxon>
        <taxon>Gammaproteobacteria</taxon>
        <taxon>Pseudomonadales</taxon>
        <taxon>Pseudomonadaceae</taxon>
        <taxon>Pseudomonas</taxon>
    </lineage>
</organism>
<evidence type="ECO:0000313" key="2">
    <source>
        <dbReference type="EMBL" id="KAF2390777.1"/>
    </source>
</evidence>
<feature type="domain" description="DUF4427" evidence="1">
    <location>
        <begin position="290"/>
        <end position="396"/>
    </location>
</feature>
<sequence>MAQRTDVEQPNRVVHYFRDVDLTSGSRPDFIPESFALNCWAEDCWPGRFLLRVAIRFHHIWATFGVRNGHATIQGSHPAVCFSGFSVSDLVAVRDGLAAASGAVTQYAITFPTPLAEQAGATKVVRGENLRAMLQASHPSEPVTQEEIWRNQYRYLDGQLDIFGSQTAELEWRWPYTRNYRRAIEKIEREGHLGEKLPGLDLTQKKWSQVGVVVATEADALRLQYDILSLIDQRLVSVDHFDHLLVCERLPAELDGLTALEQEASMRAACFDFKSCMTVSDEAAAIAVADFTERVSALEASSLKKETQERGGCWVYFEDNSHPYVRALLKGGRVVVNKTGRYLGTLNELGRGRDLRERQLIVKTLCKQLEQEHGVACSYFSVRDSWQSDDLPSYCGRPWSGFYRITDEPDEEDTDV</sequence>
<reference evidence="2 3" key="1">
    <citation type="submission" date="2019-12" db="EMBL/GenBank/DDBJ databases">
        <title>Endophytic bacteria associated with Panax ginseng seedlings.</title>
        <authorList>
            <person name="Park J.M."/>
            <person name="Shin R."/>
            <person name="Jo S.H."/>
        </authorList>
    </citation>
    <scope>NUCLEOTIDE SEQUENCE [LARGE SCALE GENOMIC DNA]</scope>
    <source>
        <strain evidence="2 3">PgKB32</strain>
    </source>
</reference>
<dbReference type="Pfam" id="PF14468">
    <property type="entry name" value="DUF4427"/>
    <property type="match status" value="1"/>
</dbReference>
<evidence type="ECO:0000259" key="1">
    <source>
        <dbReference type="Pfam" id="PF14468"/>
    </source>
</evidence>
<protein>
    <recommendedName>
        <fullName evidence="1">DUF4427 domain-containing protein</fullName>
    </recommendedName>
</protein>
<gene>
    <name evidence="2" type="ORF">FX983_05244</name>
</gene>
<evidence type="ECO:0000313" key="3">
    <source>
        <dbReference type="Proteomes" id="UP000475265"/>
    </source>
</evidence>
<dbReference type="AlphaFoldDB" id="A0A6L5BTJ0"/>
<accession>A0A6L5BTJ0</accession>
<name>A0A6L5BTJ0_9PSED</name>
<dbReference type="EMBL" id="JAAAXX010000002">
    <property type="protein sequence ID" value="KAF2390777.1"/>
    <property type="molecule type" value="Genomic_DNA"/>
</dbReference>
<comment type="caution">
    <text evidence="2">The sequence shown here is derived from an EMBL/GenBank/DDBJ whole genome shotgun (WGS) entry which is preliminary data.</text>
</comment>
<dbReference type="Proteomes" id="UP000475265">
    <property type="component" value="Unassembled WGS sequence"/>
</dbReference>
<dbReference type="RefSeq" id="WP_163912855.1">
    <property type="nucleotide sequence ID" value="NZ_JAAAXX010000002.1"/>
</dbReference>
<proteinExistence type="predicted"/>
<dbReference type="InterPro" id="IPR025216">
    <property type="entry name" value="DUF4427"/>
</dbReference>